<reference evidence="3" key="1">
    <citation type="submission" date="2025-08" db="UniProtKB">
        <authorList>
            <consortium name="RefSeq"/>
        </authorList>
    </citation>
    <scope>IDENTIFICATION</scope>
    <source>
        <tissue evidence="3">Whole body</tissue>
    </source>
</reference>
<keyword evidence="1" id="KW-0472">Membrane</keyword>
<organism evidence="2 3">
    <name type="scientific">Sipha flava</name>
    <name type="common">yellow sugarcane aphid</name>
    <dbReference type="NCBI Taxonomy" id="143950"/>
    <lineage>
        <taxon>Eukaryota</taxon>
        <taxon>Metazoa</taxon>
        <taxon>Ecdysozoa</taxon>
        <taxon>Arthropoda</taxon>
        <taxon>Hexapoda</taxon>
        <taxon>Insecta</taxon>
        <taxon>Pterygota</taxon>
        <taxon>Neoptera</taxon>
        <taxon>Paraneoptera</taxon>
        <taxon>Hemiptera</taxon>
        <taxon>Sternorrhyncha</taxon>
        <taxon>Aphidomorpha</taxon>
        <taxon>Aphidoidea</taxon>
        <taxon>Aphididae</taxon>
        <taxon>Sipha</taxon>
    </lineage>
</organism>
<evidence type="ECO:0000256" key="1">
    <source>
        <dbReference type="SAM" id="Phobius"/>
    </source>
</evidence>
<evidence type="ECO:0000313" key="2">
    <source>
        <dbReference type="Proteomes" id="UP000694846"/>
    </source>
</evidence>
<feature type="transmembrane region" description="Helical" evidence="1">
    <location>
        <begin position="13"/>
        <end position="32"/>
    </location>
</feature>
<name>A0A8B8GGN0_9HEMI</name>
<accession>A0A8B8GGN0</accession>
<keyword evidence="2" id="KW-1185">Reference proteome</keyword>
<evidence type="ECO:0000313" key="3">
    <source>
        <dbReference type="RefSeq" id="XP_025421752.1"/>
    </source>
</evidence>
<protein>
    <submittedName>
        <fullName evidence="3">Uncharacterized protein LOC112691629</fullName>
    </submittedName>
</protein>
<keyword evidence="1" id="KW-0812">Transmembrane</keyword>
<dbReference type="GeneID" id="112691629"/>
<sequence>MAPEYAECSEEEIYDHSMITYWFIALVVFYFGRRDLIRFINRPKPLNDATLQSIYAEARLGIRSVPNGKDTWVVHDLYDITATDIIIRTFKLIWSVLAEIIADIKFIYTYNTPWCYRVLDPYPYGEFPYHPRKNPQLLIQEPLICTYPRYN</sequence>
<dbReference type="RefSeq" id="XP_025421752.1">
    <property type="nucleotide sequence ID" value="XM_025565967.1"/>
</dbReference>
<dbReference type="Proteomes" id="UP000694846">
    <property type="component" value="Unplaced"/>
</dbReference>
<proteinExistence type="predicted"/>
<gene>
    <name evidence="3" type="primary">LOC112691629</name>
</gene>
<dbReference type="AlphaFoldDB" id="A0A8B8GGN0"/>
<keyword evidence="1" id="KW-1133">Transmembrane helix</keyword>